<reference evidence="1" key="3">
    <citation type="submission" date="2025-09" db="UniProtKB">
        <authorList>
            <consortium name="Ensembl"/>
        </authorList>
    </citation>
    <scope>IDENTIFICATION</scope>
</reference>
<dbReference type="Ensembl" id="ENSSHBT00005021201.1">
    <property type="protein sequence ID" value="ENSSHBP00005017727.1"/>
    <property type="gene ID" value="ENSSHBG00005015340.1"/>
</dbReference>
<evidence type="ECO:0000313" key="1">
    <source>
        <dbReference type="Ensembl" id="ENSSHBP00005017727.1"/>
    </source>
</evidence>
<name>A0A672UTA2_STRHB</name>
<dbReference type="InParanoid" id="A0A672UTA2"/>
<proteinExistence type="predicted"/>
<reference evidence="1" key="2">
    <citation type="submission" date="2025-08" db="UniProtKB">
        <authorList>
            <consortium name="Ensembl"/>
        </authorList>
    </citation>
    <scope>IDENTIFICATION</scope>
</reference>
<accession>A0A672UTA2</accession>
<evidence type="ECO:0000313" key="2">
    <source>
        <dbReference type="Proteomes" id="UP000472266"/>
    </source>
</evidence>
<keyword evidence="2" id="KW-1185">Reference proteome</keyword>
<protein>
    <submittedName>
        <fullName evidence="1">Uncharacterized protein</fullName>
    </submittedName>
</protein>
<sequence length="78" mass="8366">MLTVSQQGLLNGELSVTIRAPTLELQQDSLALLLLPIPRSHGPPAAEQTPAAQQLLTESLSQDMSGYSFRCIFSPLSS</sequence>
<dbReference type="Proteomes" id="UP000472266">
    <property type="component" value="Chromosome 10"/>
</dbReference>
<organism evidence="1 2">
    <name type="scientific">Strigops habroptila</name>
    <name type="common">Kakapo</name>
    <dbReference type="NCBI Taxonomy" id="2489341"/>
    <lineage>
        <taxon>Eukaryota</taxon>
        <taxon>Metazoa</taxon>
        <taxon>Chordata</taxon>
        <taxon>Craniata</taxon>
        <taxon>Vertebrata</taxon>
        <taxon>Euteleostomi</taxon>
        <taxon>Archelosauria</taxon>
        <taxon>Archosauria</taxon>
        <taxon>Dinosauria</taxon>
        <taxon>Saurischia</taxon>
        <taxon>Theropoda</taxon>
        <taxon>Coelurosauria</taxon>
        <taxon>Aves</taxon>
        <taxon>Neognathae</taxon>
        <taxon>Neoaves</taxon>
        <taxon>Telluraves</taxon>
        <taxon>Australaves</taxon>
        <taxon>Psittaciformes</taxon>
        <taxon>Psittacidae</taxon>
        <taxon>Strigops</taxon>
    </lineage>
</organism>
<dbReference type="AlphaFoldDB" id="A0A672UTA2"/>
<reference evidence="1 2" key="1">
    <citation type="submission" date="2019-11" db="EMBL/GenBank/DDBJ databases">
        <title>Strigops habroptila (kakapo) genome, bStrHab1, primary haplotype, v2.</title>
        <authorList>
            <person name="Jarvis E.D."/>
            <person name="Howard J."/>
            <person name="Rhie A."/>
            <person name="Phillippy A."/>
            <person name="Korlach J."/>
            <person name="Digby A."/>
            <person name="Iorns D."/>
            <person name="Eason D."/>
            <person name="Robertson B."/>
            <person name="Raemaekers T."/>
            <person name="Howe K."/>
            <person name="Lewin H."/>
            <person name="Damas J."/>
            <person name="Hastie A."/>
            <person name="Tracey A."/>
            <person name="Chow W."/>
            <person name="Fedrigo O."/>
        </authorList>
    </citation>
    <scope>NUCLEOTIDE SEQUENCE [LARGE SCALE GENOMIC DNA]</scope>
</reference>